<evidence type="ECO:0000313" key="1">
    <source>
        <dbReference type="EMBL" id="SDN38866.1"/>
    </source>
</evidence>
<evidence type="ECO:0000313" key="2">
    <source>
        <dbReference type="Proteomes" id="UP000199334"/>
    </source>
</evidence>
<keyword evidence="2" id="KW-1185">Reference proteome</keyword>
<gene>
    <name evidence="1" type="ORF">SAMN05216498_2152</name>
</gene>
<proteinExistence type="predicted"/>
<accession>A0A1H0B017</accession>
<sequence>MEYSQHCQGVNLLLLPQSHEKVPVAYYPHIFGLPKIGPRPPYYGYPRCEPYYPII</sequence>
<reference evidence="1 2" key="1">
    <citation type="submission" date="2016-10" db="EMBL/GenBank/DDBJ databases">
        <authorList>
            <person name="de Groot N.N."/>
        </authorList>
    </citation>
    <scope>NUCLEOTIDE SEQUENCE [LARGE SCALE GENOMIC DNA]</scope>
    <source>
        <strain evidence="1 2">CGMCC 1.3442</strain>
    </source>
</reference>
<name>A0A1H0B017_9BACI</name>
<organism evidence="1 2">
    <name type="scientific">Tenuibacillus multivorans</name>
    <dbReference type="NCBI Taxonomy" id="237069"/>
    <lineage>
        <taxon>Bacteria</taxon>
        <taxon>Bacillati</taxon>
        <taxon>Bacillota</taxon>
        <taxon>Bacilli</taxon>
        <taxon>Bacillales</taxon>
        <taxon>Bacillaceae</taxon>
        <taxon>Tenuibacillus</taxon>
    </lineage>
</organism>
<dbReference type="EMBL" id="FNIG01000004">
    <property type="protein sequence ID" value="SDN38866.1"/>
    <property type="molecule type" value="Genomic_DNA"/>
</dbReference>
<protein>
    <submittedName>
        <fullName evidence="1">Uncharacterized protein</fullName>
    </submittedName>
</protein>
<dbReference type="AlphaFoldDB" id="A0A1H0B017"/>
<dbReference type="Proteomes" id="UP000199334">
    <property type="component" value="Unassembled WGS sequence"/>
</dbReference>
<dbReference type="STRING" id="237069.SAMN05216498_2152"/>